<name>A0A7M7KUL6_VARDE</name>
<sequence>MAGREHALNMQRGQQQPPVSARMTSISLKTDLPEGHTAAQSVVQLSALNLDYFRTIPGWVKITQLVLGVICLGCGSPALASFARFYMFVAGVTFCGTALLSLARLLHISINIPNIEWSFAESVYTACACCLWLVSSILQLVMATSSDWRYRSDFFSQTLSDQYVAAGVFGVFQVITYGVGTFFLFIEWKASRPMPPPTSIPQS</sequence>
<dbReference type="AlphaFoldDB" id="A0A7M7KUL6"/>
<dbReference type="RefSeq" id="XP_022666097.1">
    <property type="nucleotide sequence ID" value="XM_022810362.1"/>
</dbReference>
<reference evidence="8" key="1">
    <citation type="submission" date="2021-01" db="UniProtKB">
        <authorList>
            <consortium name="EnsemblMetazoa"/>
        </authorList>
    </citation>
    <scope>IDENTIFICATION</scope>
</reference>
<keyword evidence="4 5" id="KW-0472">Membrane</keyword>
<evidence type="ECO:0000256" key="4">
    <source>
        <dbReference type="ARBA" id="ARBA00023136"/>
    </source>
</evidence>
<dbReference type="PANTHER" id="PTHR22776:SF97">
    <property type="entry name" value="RE01453P"/>
    <property type="match status" value="1"/>
</dbReference>
<proteinExistence type="predicted"/>
<dbReference type="EnsemblMetazoa" id="XM_022810359">
    <property type="protein sequence ID" value="XP_022666094"/>
    <property type="gene ID" value="LOC111252449"/>
</dbReference>
<dbReference type="EnsemblMetazoa" id="XM_022810361">
    <property type="protein sequence ID" value="XP_022666096"/>
    <property type="gene ID" value="LOC111252449"/>
</dbReference>
<dbReference type="FunCoup" id="A0A7M7KUL6">
    <property type="interactions" value="65"/>
</dbReference>
<dbReference type="GO" id="GO:0016020">
    <property type="term" value="C:membrane"/>
    <property type="evidence" value="ECO:0007669"/>
    <property type="project" value="UniProtKB-SubCell"/>
</dbReference>
<evidence type="ECO:0000256" key="2">
    <source>
        <dbReference type="ARBA" id="ARBA00022692"/>
    </source>
</evidence>
<keyword evidence="9" id="KW-1185">Reference proteome</keyword>
<dbReference type="OrthoDB" id="6493340at2759"/>
<dbReference type="EnsemblMetazoa" id="XM_022810358">
    <property type="protein sequence ID" value="XP_022666093"/>
    <property type="gene ID" value="LOC111252449"/>
</dbReference>
<dbReference type="EnsemblMetazoa" id="XM_022810360">
    <property type="protein sequence ID" value="XP_022666095"/>
    <property type="gene ID" value="LOC111252449"/>
</dbReference>
<dbReference type="GeneID" id="111252449"/>
<keyword evidence="3 6" id="KW-1133">Transmembrane helix</keyword>
<dbReference type="RefSeq" id="XP_022666096.1">
    <property type="nucleotide sequence ID" value="XM_022810361.1"/>
</dbReference>
<dbReference type="PANTHER" id="PTHR22776">
    <property type="entry name" value="MARVEL-CONTAINING POTENTIAL LIPID RAFT-ASSOCIATED PROTEIN"/>
    <property type="match status" value="1"/>
</dbReference>
<dbReference type="InParanoid" id="A0A7M7KUL6"/>
<feature type="transmembrane region" description="Helical" evidence="6">
    <location>
        <begin position="85"/>
        <end position="103"/>
    </location>
</feature>
<dbReference type="PROSITE" id="PS51225">
    <property type="entry name" value="MARVEL"/>
    <property type="match status" value="1"/>
</dbReference>
<evidence type="ECO:0000256" key="5">
    <source>
        <dbReference type="PROSITE-ProRule" id="PRU00581"/>
    </source>
</evidence>
<evidence type="ECO:0000313" key="8">
    <source>
        <dbReference type="EnsemblMetazoa" id="XP_022666094"/>
    </source>
</evidence>
<evidence type="ECO:0000256" key="3">
    <source>
        <dbReference type="ARBA" id="ARBA00022989"/>
    </source>
</evidence>
<comment type="subcellular location">
    <subcellularLocation>
        <location evidence="1">Membrane</location>
        <topology evidence="1">Multi-pass membrane protein</topology>
    </subcellularLocation>
</comment>
<dbReference type="InterPro" id="IPR008253">
    <property type="entry name" value="Marvel"/>
</dbReference>
<feature type="transmembrane region" description="Helical" evidence="6">
    <location>
        <begin position="123"/>
        <end position="143"/>
    </location>
</feature>
<evidence type="ECO:0000256" key="6">
    <source>
        <dbReference type="SAM" id="Phobius"/>
    </source>
</evidence>
<feature type="transmembrane region" description="Helical" evidence="6">
    <location>
        <begin position="59"/>
        <end position="79"/>
    </location>
</feature>
<dbReference type="EnsemblMetazoa" id="XM_022810362">
    <property type="protein sequence ID" value="XP_022666097"/>
    <property type="gene ID" value="LOC111252449"/>
</dbReference>
<dbReference type="RefSeq" id="XP_022666093.1">
    <property type="nucleotide sequence ID" value="XM_022810358.1"/>
</dbReference>
<evidence type="ECO:0000313" key="9">
    <source>
        <dbReference type="Proteomes" id="UP000594260"/>
    </source>
</evidence>
<protein>
    <recommendedName>
        <fullName evidence="7">MARVEL domain-containing protein</fullName>
    </recommendedName>
</protein>
<organism evidence="8 9">
    <name type="scientific">Varroa destructor</name>
    <name type="common">Honeybee mite</name>
    <dbReference type="NCBI Taxonomy" id="109461"/>
    <lineage>
        <taxon>Eukaryota</taxon>
        <taxon>Metazoa</taxon>
        <taxon>Ecdysozoa</taxon>
        <taxon>Arthropoda</taxon>
        <taxon>Chelicerata</taxon>
        <taxon>Arachnida</taxon>
        <taxon>Acari</taxon>
        <taxon>Parasitiformes</taxon>
        <taxon>Mesostigmata</taxon>
        <taxon>Gamasina</taxon>
        <taxon>Dermanyssoidea</taxon>
        <taxon>Varroidae</taxon>
        <taxon>Varroa</taxon>
    </lineage>
</organism>
<dbReference type="Proteomes" id="UP000594260">
    <property type="component" value="Unplaced"/>
</dbReference>
<dbReference type="Pfam" id="PF01284">
    <property type="entry name" value="MARVEL"/>
    <property type="match status" value="1"/>
</dbReference>
<feature type="transmembrane region" description="Helical" evidence="6">
    <location>
        <begin position="163"/>
        <end position="186"/>
    </location>
</feature>
<feature type="domain" description="MARVEL" evidence="7">
    <location>
        <begin position="52"/>
        <end position="189"/>
    </location>
</feature>
<keyword evidence="2 5" id="KW-0812">Transmembrane</keyword>
<evidence type="ECO:0000256" key="1">
    <source>
        <dbReference type="ARBA" id="ARBA00004141"/>
    </source>
</evidence>
<dbReference type="RefSeq" id="XP_022666095.1">
    <property type="nucleotide sequence ID" value="XM_022810360.1"/>
</dbReference>
<accession>A0A7M7KUL6</accession>
<dbReference type="InterPro" id="IPR050578">
    <property type="entry name" value="MARVEL-CKLF_proteins"/>
</dbReference>
<dbReference type="OMA" id="IICMGCG"/>
<evidence type="ECO:0000259" key="7">
    <source>
        <dbReference type="PROSITE" id="PS51225"/>
    </source>
</evidence>
<dbReference type="KEGG" id="vde:111252449"/>
<dbReference type="RefSeq" id="XP_022666094.1">
    <property type="nucleotide sequence ID" value="XM_022810359.1"/>
</dbReference>